<reference evidence="3" key="1">
    <citation type="journal article" date="2014" name="Nat. Commun.">
        <title>The rainbow trout genome provides novel insights into evolution after whole-genome duplication in vertebrates.</title>
        <authorList>
            <person name="Berthelot C."/>
            <person name="Brunet F."/>
            <person name="Chalopin D."/>
            <person name="Juanchich A."/>
            <person name="Bernard M."/>
            <person name="Noel B."/>
            <person name="Bento P."/>
            <person name="Da Silva C."/>
            <person name="Labadie K."/>
            <person name="Alberti A."/>
            <person name="Aury J.M."/>
            <person name="Louis A."/>
            <person name="Dehais P."/>
            <person name="Bardou P."/>
            <person name="Montfort J."/>
            <person name="Klopp C."/>
            <person name="Cabau C."/>
            <person name="Gaspin C."/>
            <person name="Thorgaard G.H."/>
            <person name="Boussaha M."/>
            <person name="Quillet E."/>
            <person name="Guyomard R."/>
            <person name="Galiana D."/>
            <person name="Bobe J."/>
            <person name="Volff J.N."/>
            <person name="Genet C."/>
            <person name="Wincker P."/>
            <person name="Jaillon O."/>
            <person name="Roest Crollius H."/>
            <person name="Guiguen Y."/>
        </authorList>
    </citation>
    <scope>NUCLEOTIDE SEQUENCE [LARGE SCALE GENOMIC DNA]</scope>
</reference>
<evidence type="ECO:0000313" key="4">
    <source>
        <dbReference type="Proteomes" id="UP000193380"/>
    </source>
</evidence>
<dbReference type="InterPro" id="IPR015915">
    <property type="entry name" value="Kelch-typ_b-propeller"/>
</dbReference>
<keyword evidence="1" id="KW-0880">Kelch repeat</keyword>
<gene>
    <name evidence="3" type="ORF">GSONMT00043239001</name>
</gene>
<dbReference type="Pfam" id="PF01344">
    <property type="entry name" value="Kelch_1"/>
    <property type="match status" value="1"/>
</dbReference>
<organism evidence="3 4">
    <name type="scientific">Oncorhynchus mykiss</name>
    <name type="common">Rainbow trout</name>
    <name type="synonym">Salmo gairdneri</name>
    <dbReference type="NCBI Taxonomy" id="8022"/>
    <lineage>
        <taxon>Eukaryota</taxon>
        <taxon>Metazoa</taxon>
        <taxon>Chordata</taxon>
        <taxon>Craniata</taxon>
        <taxon>Vertebrata</taxon>
        <taxon>Euteleostomi</taxon>
        <taxon>Actinopterygii</taxon>
        <taxon>Neopterygii</taxon>
        <taxon>Teleostei</taxon>
        <taxon>Protacanthopterygii</taxon>
        <taxon>Salmoniformes</taxon>
        <taxon>Salmonidae</taxon>
        <taxon>Salmoninae</taxon>
        <taxon>Oncorhynchus</taxon>
    </lineage>
</organism>
<keyword evidence="2" id="KW-1133">Transmembrane helix</keyword>
<feature type="non-terminal residue" evidence="3">
    <location>
        <position position="1"/>
    </location>
</feature>
<reference evidence="3" key="2">
    <citation type="submission" date="2014-03" db="EMBL/GenBank/DDBJ databases">
        <authorList>
            <person name="Genoscope - CEA"/>
        </authorList>
    </citation>
    <scope>NUCLEOTIDE SEQUENCE</scope>
</reference>
<dbReference type="PaxDb" id="8022-A0A060ZAP3"/>
<keyword evidence="2" id="KW-0812">Transmembrane</keyword>
<keyword evidence="2" id="KW-0472">Membrane</keyword>
<accession>A0A060ZAP3</accession>
<dbReference type="InterPro" id="IPR006652">
    <property type="entry name" value="Kelch_1"/>
</dbReference>
<evidence type="ECO:0000313" key="3">
    <source>
        <dbReference type="EMBL" id="CDQ98340.1"/>
    </source>
</evidence>
<proteinExistence type="predicted"/>
<dbReference type="SUPFAM" id="SSF117281">
    <property type="entry name" value="Kelch motif"/>
    <property type="match status" value="1"/>
</dbReference>
<dbReference type="Gene3D" id="2.120.10.80">
    <property type="entry name" value="Kelch-type beta propeller"/>
    <property type="match status" value="1"/>
</dbReference>
<feature type="transmembrane region" description="Helical" evidence="2">
    <location>
        <begin position="12"/>
        <end position="32"/>
    </location>
</feature>
<dbReference type="AlphaFoldDB" id="A0A060ZAP3"/>
<dbReference type="EMBL" id="FR936786">
    <property type="protein sequence ID" value="CDQ98340.1"/>
    <property type="molecule type" value="Genomic_DNA"/>
</dbReference>
<evidence type="ECO:0000256" key="2">
    <source>
        <dbReference type="SAM" id="Phobius"/>
    </source>
</evidence>
<evidence type="ECO:0000256" key="1">
    <source>
        <dbReference type="ARBA" id="ARBA00022441"/>
    </source>
</evidence>
<name>A0A060ZAP3_ONCMY</name>
<dbReference type="STRING" id="8022.A0A060ZAP3"/>
<sequence>NLAQTTTSSPTVFIYFAPLHPIIFISTLHILSPQIYHSSEDMSLVVFNGSLLAVGGSDGITNLKTIEVYNHDSNTWRYVLGSYFSE</sequence>
<protein>
    <submittedName>
        <fullName evidence="3">Uncharacterized protein</fullName>
    </submittedName>
</protein>
<dbReference type="Proteomes" id="UP000193380">
    <property type="component" value="Unassembled WGS sequence"/>
</dbReference>